<feature type="compositionally biased region" description="Basic and acidic residues" evidence="12">
    <location>
        <begin position="181"/>
        <end position="203"/>
    </location>
</feature>
<feature type="compositionally biased region" description="Basic and acidic residues" evidence="12">
    <location>
        <begin position="248"/>
        <end position="277"/>
    </location>
</feature>
<dbReference type="InterPro" id="IPR023115">
    <property type="entry name" value="TIF_IF2_dom3"/>
</dbReference>
<evidence type="ECO:0000256" key="6">
    <source>
        <dbReference type="ARBA" id="ARBA00022946"/>
    </source>
</evidence>
<dbReference type="FunFam" id="3.40.50.300:FF:000019">
    <property type="entry name" value="Translation initiation factor IF-2"/>
    <property type="match status" value="1"/>
</dbReference>
<dbReference type="CDD" id="cd03692">
    <property type="entry name" value="mtIF2_IVc"/>
    <property type="match status" value="1"/>
</dbReference>
<dbReference type="PROSITE" id="PS51722">
    <property type="entry name" value="G_TR_2"/>
    <property type="match status" value="1"/>
</dbReference>
<keyword evidence="6" id="KW-0809">Transit peptide</keyword>
<dbReference type="NCBIfam" id="TIGR00231">
    <property type="entry name" value="small_GTP"/>
    <property type="match status" value="1"/>
</dbReference>
<evidence type="ECO:0000256" key="9">
    <source>
        <dbReference type="ARBA" id="ARBA00025162"/>
    </source>
</evidence>
<dbReference type="InterPro" id="IPR006847">
    <property type="entry name" value="IF2_N"/>
</dbReference>
<evidence type="ECO:0000256" key="5">
    <source>
        <dbReference type="ARBA" id="ARBA00022917"/>
    </source>
</evidence>
<dbReference type="PANTHER" id="PTHR43381">
    <property type="entry name" value="TRANSLATION INITIATION FACTOR IF-2-RELATED"/>
    <property type="match status" value="1"/>
</dbReference>
<feature type="coiled-coil region" evidence="11">
    <location>
        <begin position="495"/>
        <end position="528"/>
    </location>
</feature>
<dbReference type="SUPFAM" id="SSF50447">
    <property type="entry name" value="Translation proteins"/>
    <property type="match status" value="2"/>
</dbReference>
<evidence type="ECO:0000256" key="3">
    <source>
        <dbReference type="ARBA" id="ARBA00022540"/>
    </source>
</evidence>
<dbReference type="HAMAP" id="MF_00100_B">
    <property type="entry name" value="IF_2_B"/>
    <property type="match status" value="1"/>
</dbReference>
<dbReference type="InterPro" id="IPR053905">
    <property type="entry name" value="EF-G-like_DII"/>
</dbReference>
<keyword evidence="8" id="KW-0342">GTP-binding</keyword>
<evidence type="ECO:0000256" key="11">
    <source>
        <dbReference type="SAM" id="Coils"/>
    </source>
</evidence>
<dbReference type="InterPro" id="IPR036925">
    <property type="entry name" value="TIF_IF2_dom3_sf"/>
</dbReference>
<dbReference type="Pfam" id="PF04760">
    <property type="entry name" value="IF2_N"/>
    <property type="match status" value="1"/>
</dbReference>
<keyword evidence="4" id="KW-0547">Nucleotide-binding</keyword>
<keyword evidence="5" id="KW-0648">Protein biosynthesis</keyword>
<evidence type="ECO:0000256" key="10">
    <source>
        <dbReference type="ARBA" id="ARBA00044200"/>
    </source>
</evidence>
<dbReference type="InterPro" id="IPR027417">
    <property type="entry name" value="P-loop_NTPase"/>
</dbReference>
<keyword evidence="15" id="KW-1185">Reference proteome</keyword>
<dbReference type="FunFam" id="3.40.50.10050:FF:000001">
    <property type="entry name" value="Translation initiation factor IF-2"/>
    <property type="match status" value="1"/>
</dbReference>
<dbReference type="FunCoup" id="A0A218ZA83">
    <property type="interactions" value="474"/>
</dbReference>
<feature type="compositionally biased region" description="Basic and acidic residues" evidence="12">
    <location>
        <begin position="435"/>
        <end position="457"/>
    </location>
</feature>
<dbReference type="CDD" id="cd01887">
    <property type="entry name" value="IF2_eIF5B"/>
    <property type="match status" value="1"/>
</dbReference>
<dbReference type="SUPFAM" id="SSF52156">
    <property type="entry name" value="Initiation factor IF2/eIF5b, domain 3"/>
    <property type="match status" value="1"/>
</dbReference>
<gene>
    <name evidence="14" type="ORF">B2J93_5691</name>
</gene>
<accession>A0A218ZA83</accession>
<proteinExistence type="inferred from homology"/>
<comment type="function">
    <text evidence="9">One of the essential components for the initiation of protein synthesis. Protects formylmethionyl-tRNA from spontaneous hydrolysis and promotes its binding to the 30S ribosomal subunits. Also involved in the hydrolysis of GTP during the formation of the 70S ribosomal complex.</text>
</comment>
<dbReference type="EMBL" id="MZNU01000095">
    <property type="protein sequence ID" value="OWP04672.1"/>
    <property type="molecule type" value="Genomic_DNA"/>
</dbReference>
<dbReference type="InterPro" id="IPR009000">
    <property type="entry name" value="Transl_B-barrel_sf"/>
</dbReference>
<dbReference type="GO" id="GO:0003924">
    <property type="term" value="F:GTPase activity"/>
    <property type="evidence" value="ECO:0007669"/>
    <property type="project" value="InterPro"/>
</dbReference>
<keyword evidence="3" id="KW-0396">Initiation factor</keyword>
<dbReference type="PROSITE" id="PS01176">
    <property type="entry name" value="IF2"/>
    <property type="match status" value="1"/>
</dbReference>
<evidence type="ECO:0000256" key="4">
    <source>
        <dbReference type="ARBA" id="ARBA00022741"/>
    </source>
</evidence>
<dbReference type="GO" id="GO:0003743">
    <property type="term" value="F:translation initiation factor activity"/>
    <property type="evidence" value="ECO:0007669"/>
    <property type="project" value="UniProtKB-KW"/>
</dbReference>
<dbReference type="Gene3D" id="2.40.30.10">
    <property type="entry name" value="Translation factors"/>
    <property type="match status" value="2"/>
</dbReference>
<evidence type="ECO:0000256" key="7">
    <source>
        <dbReference type="ARBA" id="ARBA00023128"/>
    </source>
</evidence>
<reference evidence="14 15" key="1">
    <citation type="submission" date="2017-04" db="EMBL/GenBank/DDBJ databases">
        <title>Draft genome sequence of Marssonina coronaria NL1: causal agent of apple blotch.</title>
        <authorList>
            <person name="Cheng Q."/>
        </authorList>
    </citation>
    <scope>NUCLEOTIDE SEQUENCE [LARGE SCALE GENOMIC DNA]</scope>
    <source>
        <strain evidence="14 15">NL1</strain>
    </source>
</reference>
<name>A0A218ZA83_9HELO</name>
<evidence type="ECO:0000256" key="2">
    <source>
        <dbReference type="ARBA" id="ARBA00007733"/>
    </source>
</evidence>
<dbReference type="Proteomes" id="UP000242519">
    <property type="component" value="Unassembled WGS sequence"/>
</dbReference>
<comment type="caution">
    <text evidence="14">The sequence shown here is derived from an EMBL/GenBank/DDBJ whole genome shotgun (WGS) entry which is preliminary data.</text>
</comment>
<dbReference type="PANTHER" id="PTHR43381:SF20">
    <property type="entry name" value="TRANSLATION INITIATION FACTOR IF-2, MITOCHONDRIAL"/>
    <property type="match status" value="1"/>
</dbReference>
<dbReference type="InterPro" id="IPR015760">
    <property type="entry name" value="TIF_IF2"/>
</dbReference>
<keyword evidence="7" id="KW-0496">Mitochondrion</keyword>
<feature type="compositionally biased region" description="Polar residues" evidence="12">
    <location>
        <begin position="27"/>
        <end position="41"/>
    </location>
</feature>
<feature type="compositionally biased region" description="Basic and acidic residues" evidence="12">
    <location>
        <begin position="213"/>
        <end position="231"/>
    </location>
</feature>
<feature type="compositionally biased region" description="Basic and acidic residues" evidence="12">
    <location>
        <begin position="312"/>
        <end position="355"/>
    </location>
</feature>
<dbReference type="GO" id="GO:0005739">
    <property type="term" value="C:mitochondrion"/>
    <property type="evidence" value="ECO:0007669"/>
    <property type="project" value="UniProtKB-SubCell"/>
</dbReference>
<comment type="subcellular location">
    <subcellularLocation>
        <location evidence="1">Mitochondrion</location>
    </subcellularLocation>
</comment>
<sequence>MRGRSLLRDPSTPSLCAFCAHRLGQARQPSHVSRRFLQSSRPVARPPGEVTPTAHDDGARGPQPTWGRPARAGLGPSWGAPAAGPSWGKGVGSSIPGVGVPRPAIEQSGAAELRLRPESSSGQAPTPPAQIRAHSPQDTGSREGPISPGKSNAEQQLKTPGWRSSVATSTPATERFGAAGRELDPHEQQARAMMLERERKSQEGKAAQAAGGRELDPHEQRARAKMLEREASSQQRKGTDGFGSRPQSSRDGRYVPRTEEERIRYAQSEIAKRKAMDPQRTSRNFPGDEASIRAGPRIRHVLGDDQWAARPSTERDDSRWNQLKRQRDTARPSPEDDGSFRRIDFAQGRAEREEQAGFARYTPLLPRQSNGQEQRLRVEQYHPRRYEPFHHSKNDEIQNGQTTPAQRPSLGGRGAFRSLSAEIPERNTPSAAAGKEGRKDWERTGEEGGDEPSTRPAKERKRKGRGRQAAETMYEDEPKGKGRDKARRREQFIMCEGEEAELEEAAARAEAKAQRQREKAEKKAAKRAAPTPILLPEFISVSNLAGALRVRYEDFVWKMEELGFEDTSHDFILNAENAGLIAQEYNFEPIIDRGVSEDLRARAPPEDPSSLPPRPPVITIMGHVDHGKTTLLDYLRKSSVAASEHGGITQHIGAFSVPMPSGKIITFLDTPGHAAFLSMRQRGANITDIVILVVAADDSVKPQTIEAINHAKAARVPMIVAINKIDKQDSNIDRVKQDLARHGVDIEDFGGDTQVVCVSGKTGAGMPQLEEAAVTLSEILDMRAETDGQAEGWVVEASIKSMGKVATVLIRRGTMRLGDFIVAGRTWARIRCLRNEAGIEIAEAGPGTPVEIDGWREQPLAGDEVLQAPNEAKAKSVVAYRLEKEERDRLADDMDAINENRKAVEERRELEKAEAQAAADAKAADEEVPEKIRDAKPTGPKQVYFIVKGDVSGSVEAVTDQISALGNQEVQPHILRYGVGQLSEFDVEHASGAKGHLINFNTPVEPSISTMAERAKVQIIDHNIIYRLVDDVRAELSKHLAPLVTQRVLGEADIAQIFEITVKGRQHKSIAGCKVRNGTISKTARVRVMRGGVKMFDGTIASLKNVKKDVAEMKKGGECGLGFHEWFDFQVGDQVQAYEEKEEKRYL</sequence>
<dbReference type="CDD" id="cd03702">
    <property type="entry name" value="IF2_mtIF2_II"/>
    <property type="match status" value="1"/>
</dbReference>
<evidence type="ECO:0000256" key="1">
    <source>
        <dbReference type="ARBA" id="ARBA00004173"/>
    </source>
</evidence>
<feature type="domain" description="Tr-type G" evidence="13">
    <location>
        <begin position="613"/>
        <end position="781"/>
    </location>
</feature>
<dbReference type="InterPro" id="IPR000178">
    <property type="entry name" value="TF_IF2_bacterial-like"/>
</dbReference>
<dbReference type="NCBIfam" id="TIGR00487">
    <property type="entry name" value="IF-2"/>
    <property type="match status" value="1"/>
</dbReference>
<dbReference type="GO" id="GO:0005525">
    <property type="term" value="F:GTP binding"/>
    <property type="evidence" value="ECO:0007669"/>
    <property type="project" value="UniProtKB-KW"/>
</dbReference>
<feature type="compositionally biased region" description="Basic and acidic residues" evidence="12">
    <location>
        <begin position="374"/>
        <end position="396"/>
    </location>
</feature>
<evidence type="ECO:0000313" key="15">
    <source>
        <dbReference type="Proteomes" id="UP000242519"/>
    </source>
</evidence>
<evidence type="ECO:0000256" key="12">
    <source>
        <dbReference type="SAM" id="MobiDB-lite"/>
    </source>
</evidence>
<evidence type="ECO:0000313" key="14">
    <source>
        <dbReference type="EMBL" id="OWP04672.1"/>
    </source>
</evidence>
<dbReference type="Gene3D" id="3.40.50.10050">
    <property type="entry name" value="Translation initiation factor IF- 2, domain 3"/>
    <property type="match status" value="1"/>
</dbReference>
<feature type="compositionally biased region" description="Polar residues" evidence="12">
    <location>
        <begin position="149"/>
        <end position="158"/>
    </location>
</feature>
<dbReference type="InParanoid" id="A0A218ZA83"/>
<dbReference type="InterPro" id="IPR044145">
    <property type="entry name" value="IF2_II"/>
</dbReference>
<feature type="region of interest" description="Disordered" evidence="12">
    <location>
        <begin position="27"/>
        <end position="486"/>
    </location>
</feature>
<dbReference type="Pfam" id="PF11987">
    <property type="entry name" value="IF-2"/>
    <property type="match status" value="1"/>
</dbReference>
<dbReference type="Pfam" id="PF00009">
    <property type="entry name" value="GTP_EFTU"/>
    <property type="match status" value="1"/>
</dbReference>
<keyword evidence="11" id="KW-0175">Coiled coil</keyword>
<dbReference type="InterPro" id="IPR000795">
    <property type="entry name" value="T_Tr_GTP-bd_dom"/>
</dbReference>
<dbReference type="AlphaFoldDB" id="A0A218ZA83"/>
<dbReference type="SUPFAM" id="SSF52540">
    <property type="entry name" value="P-loop containing nucleoside triphosphate hydrolases"/>
    <property type="match status" value="1"/>
</dbReference>
<organism evidence="14 15">
    <name type="scientific">Diplocarpon coronariae</name>
    <dbReference type="NCBI Taxonomy" id="2795749"/>
    <lineage>
        <taxon>Eukaryota</taxon>
        <taxon>Fungi</taxon>
        <taxon>Dikarya</taxon>
        <taxon>Ascomycota</taxon>
        <taxon>Pezizomycotina</taxon>
        <taxon>Leotiomycetes</taxon>
        <taxon>Helotiales</taxon>
        <taxon>Drepanopezizaceae</taxon>
        <taxon>Diplocarpon</taxon>
    </lineage>
</organism>
<feature type="compositionally biased region" description="Low complexity" evidence="12">
    <location>
        <begin position="92"/>
        <end position="103"/>
    </location>
</feature>
<protein>
    <recommendedName>
        <fullName evidence="10">Translation initiation factor IF-2, mitochondrial</fullName>
    </recommendedName>
</protein>
<dbReference type="Pfam" id="PF22042">
    <property type="entry name" value="EF-G_D2"/>
    <property type="match status" value="1"/>
</dbReference>
<evidence type="ECO:0000256" key="8">
    <source>
        <dbReference type="ARBA" id="ARBA00023134"/>
    </source>
</evidence>
<comment type="similarity">
    <text evidence="2">Belongs to the TRAFAC class translation factor GTPase superfamily. Classic translation factor GTPase family. IF-2 subfamily.</text>
</comment>
<dbReference type="InterPro" id="IPR005225">
    <property type="entry name" value="Small_GTP-bd"/>
</dbReference>
<evidence type="ECO:0000259" key="13">
    <source>
        <dbReference type="PROSITE" id="PS51722"/>
    </source>
</evidence>
<feature type="compositionally biased region" description="Polar residues" evidence="12">
    <location>
        <begin position="397"/>
        <end position="406"/>
    </location>
</feature>
<dbReference type="FunFam" id="2.40.30.10:FF:000008">
    <property type="entry name" value="Translation initiation factor IF-2"/>
    <property type="match status" value="1"/>
</dbReference>
<dbReference type="FunFam" id="2.40.30.10:FF:000007">
    <property type="entry name" value="Translation initiation factor IF-2"/>
    <property type="match status" value="1"/>
</dbReference>
<feature type="compositionally biased region" description="Basic and acidic residues" evidence="12">
    <location>
        <begin position="476"/>
        <end position="486"/>
    </location>
</feature>
<feature type="coiled-coil region" evidence="11">
    <location>
        <begin position="880"/>
        <end position="927"/>
    </location>
</feature>
<dbReference type="OrthoDB" id="361630at2759"/>
<dbReference type="STRING" id="503106.A0A218ZA83"/>
<dbReference type="Gene3D" id="3.40.50.300">
    <property type="entry name" value="P-loop containing nucleotide triphosphate hydrolases"/>
    <property type="match status" value="1"/>
</dbReference>